<evidence type="ECO:0008006" key="4">
    <source>
        <dbReference type="Google" id="ProtNLM"/>
    </source>
</evidence>
<dbReference type="Proteomes" id="UP000002257">
    <property type="component" value="Chromosome"/>
</dbReference>
<protein>
    <recommendedName>
        <fullName evidence="4">DUF3489 domain-containing protein</fullName>
    </recommendedName>
</protein>
<name>B8ERF8_METSB</name>
<dbReference type="InterPro" id="IPR021880">
    <property type="entry name" value="DUF3489"/>
</dbReference>
<evidence type="ECO:0000313" key="2">
    <source>
        <dbReference type="EMBL" id="ACK51010.1"/>
    </source>
</evidence>
<keyword evidence="3" id="KW-1185">Reference proteome</keyword>
<organism evidence="2 3">
    <name type="scientific">Methylocella silvestris (strain DSM 15510 / CIP 108128 / LMG 27833 / NCIMB 13906 / BL2)</name>
    <dbReference type="NCBI Taxonomy" id="395965"/>
    <lineage>
        <taxon>Bacteria</taxon>
        <taxon>Pseudomonadati</taxon>
        <taxon>Pseudomonadota</taxon>
        <taxon>Alphaproteobacteria</taxon>
        <taxon>Hyphomicrobiales</taxon>
        <taxon>Beijerinckiaceae</taxon>
        <taxon>Methylocella</taxon>
    </lineage>
</organism>
<dbReference type="OrthoDB" id="7206991at2"/>
<evidence type="ECO:0000313" key="3">
    <source>
        <dbReference type="Proteomes" id="UP000002257"/>
    </source>
</evidence>
<gene>
    <name evidence="2" type="ordered locus">Msil_2070</name>
</gene>
<dbReference type="AlphaFoldDB" id="B8ERF8"/>
<dbReference type="EMBL" id="CP001280">
    <property type="protein sequence ID" value="ACK51010.1"/>
    <property type="molecule type" value="Genomic_DNA"/>
</dbReference>
<proteinExistence type="predicted"/>
<reference evidence="2 3" key="1">
    <citation type="journal article" date="2010" name="J. Bacteriol.">
        <title>Complete genome sequence of the aerobic facultative methanotroph Methylocella silvestris BL2.</title>
        <authorList>
            <person name="Chen Y."/>
            <person name="Crombie A."/>
            <person name="Rahman M.T."/>
            <person name="Dedysh S.N."/>
            <person name="Liesack W."/>
            <person name="Stott M.B."/>
            <person name="Alam M."/>
            <person name="Theisen A.R."/>
            <person name="Murrell J.C."/>
            <person name="Dunfield P.F."/>
        </authorList>
    </citation>
    <scope>NUCLEOTIDE SEQUENCE [LARGE SCALE GENOMIC DNA]</scope>
    <source>
        <strain evidence="3">DSM 15510 / CIP 108128 / LMG 27833 / NCIMB 13906 / BL2</strain>
    </source>
</reference>
<feature type="region of interest" description="Disordered" evidence="1">
    <location>
        <begin position="107"/>
        <end position="127"/>
    </location>
</feature>
<dbReference type="HOGENOM" id="CLU_155201_0_0_5"/>
<sequence length="127" mass="13389">MSHSKSKPNTASPKAVRAPAVSAIAPIDVKDEAAALVSPSLKPTACAGTKQDAVVAMLRRPQGATLAAIMTATGWQQHSVRGFLAAVVRKKLGLRFASDKTGDARTYRVVAQDSAPPRKEKTRRKAA</sequence>
<dbReference type="KEGG" id="msl:Msil_2070"/>
<accession>B8ERF8</accession>
<evidence type="ECO:0000256" key="1">
    <source>
        <dbReference type="SAM" id="MobiDB-lite"/>
    </source>
</evidence>
<dbReference type="STRING" id="395965.Msil_2070"/>
<dbReference type="eggNOG" id="COG1595">
    <property type="taxonomic scope" value="Bacteria"/>
</dbReference>
<dbReference type="Pfam" id="PF11994">
    <property type="entry name" value="DUF3489"/>
    <property type="match status" value="1"/>
</dbReference>
<dbReference type="RefSeq" id="WP_012591080.1">
    <property type="nucleotide sequence ID" value="NC_011666.1"/>
</dbReference>